<evidence type="ECO:0000259" key="3">
    <source>
        <dbReference type="Pfam" id="PF02826"/>
    </source>
</evidence>
<organism evidence="4 5">
    <name type="scientific">Pararhodobacter oceanensis</name>
    <dbReference type="NCBI Taxonomy" id="2172121"/>
    <lineage>
        <taxon>Bacteria</taxon>
        <taxon>Pseudomonadati</taxon>
        <taxon>Pseudomonadota</taxon>
        <taxon>Alphaproteobacteria</taxon>
        <taxon>Rhodobacterales</taxon>
        <taxon>Paracoccaceae</taxon>
        <taxon>Pararhodobacter</taxon>
    </lineage>
</organism>
<keyword evidence="1" id="KW-0560">Oxidoreductase</keyword>
<protein>
    <submittedName>
        <fullName evidence="4">Glyoxylate/hydroxypyruvate reductase A</fullName>
    </submittedName>
</protein>
<dbReference type="Gene3D" id="3.40.50.720">
    <property type="entry name" value="NAD(P)-binding Rossmann-like Domain"/>
    <property type="match status" value="2"/>
</dbReference>
<keyword evidence="5" id="KW-1185">Reference proteome</keyword>
<dbReference type="Proteomes" id="UP000245911">
    <property type="component" value="Unassembled WGS sequence"/>
</dbReference>
<dbReference type="InterPro" id="IPR036291">
    <property type="entry name" value="NAD(P)-bd_dom_sf"/>
</dbReference>
<dbReference type="PANTHER" id="PTHR43333">
    <property type="entry name" value="2-HACID_DH_C DOMAIN-CONTAINING PROTEIN"/>
    <property type="match status" value="1"/>
</dbReference>
<dbReference type="InterPro" id="IPR006140">
    <property type="entry name" value="D-isomer_DH_NAD-bd"/>
</dbReference>
<feature type="domain" description="D-isomer specific 2-hydroxyacid dehydrogenase NAD-binding" evidence="3">
    <location>
        <begin position="109"/>
        <end position="279"/>
    </location>
</feature>
<accession>A0A2T8HZ88</accession>
<keyword evidence="2" id="KW-0520">NAD</keyword>
<dbReference type="SUPFAM" id="SSF52283">
    <property type="entry name" value="Formate/glycerate dehydrogenase catalytic domain-like"/>
    <property type="match status" value="1"/>
</dbReference>
<dbReference type="AlphaFoldDB" id="A0A2T8HZ88"/>
<proteinExistence type="predicted"/>
<comment type="caution">
    <text evidence="4">The sequence shown here is derived from an EMBL/GenBank/DDBJ whole genome shotgun (WGS) entry which is preliminary data.</text>
</comment>
<evidence type="ECO:0000313" key="5">
    <source>
        <dbReference type="Proteomes" id="UP000245911"/>
    </source>
</evidence>
<dbReference type="GO" id="GO:0016616">
    <property type="term" value="F:oxidoreductase activity, acting on the CH-OH group of donors, NAD or NADP as acceptor"/>
    <property type="evidence" value="ECO:0007669"/>
    <property type="project" value="UniProtKB-ARBA"/>
</dbReference>
<dbReference type="CDD" id="cd12164">
    <property type="entry name" value="GDH_like_2"/>
    <property type="match status" value="1"/>
</dbReference>
<dbReference type="EMBL" id="QDKM01000001">
    <property type="protein sequence ID" value="PVH30744.1"/>
    <property type="molecule type" value="Genomic_DNA"/>
</dbReference>
<dbReference type="Pfam" id="PF02826">
    <property type="entry name" value="2-Hacid_dh_C"/>
    <property type="match status" value="1"/>
</dbReference>
<dbReference type="RefSeq" id="WP_116557166.1">
    <property type="nucleotide sequence ID" value="NZ_QDKM01000001.1"/>
</dbReference>
<name>A0A2T8HZ88_9RHOB</name>
<dbReference type="InterPro" id="IPR029752">
    <property type="entry name" value="D-isomer_DH_CS1"/>
</dbReference>
<evidence type="ECO:0000313" key="4">
    <source>
        <dbReference type="EMBL" id="PVH30744.1"/>
    </source>
</evidence>
<sequence length="314" mass="33822">MKPIVPFVHSLTDSLAQAWAEALANAAPALDIRAAADMTEAERDAVEVAIVANPDPAALADFPNLKWVQSLWAGVERILKEMPGDDIQIARLVDPQLAETMGEAVLSWTLYLHRDMPRYAKQQAQRAWVQHDLPTAAERTVGVLGLGHLGQKSVQRLQGNGFNVVGWSRSAKDLPGVTTYDGADGLAQLAALADIVVVLLPSTPQTRGLLGQRFFDGMKRGGALINFARGDIIDNPALLQALDSGQMDHAVLDVFPVEPLPDADPFWTHPDVTVLPHISAPTNKTTASAIVAQNLNTYFATGQMPDTVSRKAGY</sequence>
<evidence type="ECO:0000256" key="1">
    <source>
        <dbReference type="ARBA" id="ARBA00023002"/>
    </source>
</evidence>
<keyword evidence="4" id="KW-0670">Pyruvate</keyword>
<dbReference type="SUPFAM" id="SSF51735">
    <property type="entry name" value="NAD(P)-binding Rossmann-fold domains"/>
    <property type="match status" value="1"/>
</dbReference>
<dbReference type="PANTHER" id="PTHR43333:SF1">
    <property type="entry name" value="D-ISOMER SPECIFIC 2-HYDROXYACID DEHYDROGENASE NAD-BINDING DOMAIN-CONTAINING PROTEIN"/>
    <property type="match status" value="1"/>
</dbReference>
<dbReference type="OrthoDB" id="9787219at2"/>
<dbReference type="PROSITE" id="PS00065">
    <property type="entry name" value="D_2_HYDROXYACID_DH_1"/>
    <property type="match status" value="1"/>
</dbReference>
<reference evidence="4 5" key="1">
    <citation type="submission" date="2018-04" db="EMBL/GenBank/DDBJ databases">
        <title>Pararhodobacter oceanense sp. nov., isolated from marine intertidal sediment.</title>
        <authorList>
            <person name="Wang X.-L."/>
            <person name="Du Z.-J."/>
        </authorList>
    </citation>
    <scope>NUCLEOTIDE SEQUENCE [LARGE SCALE GENOMIC DNA]</scope>
    <source>
        <strain evidence="4 5">AM505</strain>
    </source>
</reference>
<evidence type="ECO:0000256" key="2">
    <source>
        <dbReference type="ARBA" id="ARBA00023027"/>
    </source>
</evidence>
<dbReference type="GO" id="GO:0051287">
    <property type="term" value="F:NAD binding"/>
    <property type="evidence" value="ECO:0007669"/>
    <property type="project" value="InterPro"/>
</dbReference>
<gene>
    <name evidence="4" type="ORF">DDE20_04325</name>
</gene>